<dbReference type="SUPFAM" id="SSF53756">
    <property type="entry name" value="UDP-Glycosyltransferase/glycogen phosphorylase"/>
    <property type="match status" value="1"/>
</dbReference>
<dbReference type="InterPro" id="IPR001296">
    <property type="entry name" value="Glyco_trans_1"/>
</dbReference>
<dbReference type="Pfam" id="PF00534">
    <property type="entry name" value="Glycos_transf_1"/>
    <property type="match status" value="1"/>
</dbReference>
<keyword evidence="2 5" id="KW-0808">Transferase</keyword>
<sequence>MKIAMVSEDDGPGRWDVHAADLAAALVALGHEVTVHTCPEAAATTPGQEPYLGDFVDSLRSEWAHARPDVVHAHHWQPGLAALLAVRPAGVPVVQSFHGFGRRPDVERLVGREAAVVVAGCEDELLRLAAAGVPRPRMVVVPRGVDVELFQPQGEPARRRVKRIVARAGDGVEDVVAALPWLPDAELLITGPFPADEAKRLGRRARELGVHERIRSAGPVAHENLPALLRSADVVACVPRQPVWDAWPLEAMACGVAVVATSVSGLTDAVTDGVTGVLVPPGEVKTLVKNLRVVLEDATLRTSCGIAAVDRVQARHTWPDVARGLERLYRRVLEPPAVVKRGRRVAG</sequence>
<keyword evidence="6" id="KW-1185">Reference proteome</keyword>
<dbReference type="RefSeq" id="WP_189153201.1">
    <property type="nucleotide sequence ID" value="NZ_BMNC01000001.1"/>
</dbReference>
<name>A0ABQ2HC66_9PSEU</name>
<evidence type="ECO:0000256" key="1">
    <source>
        <dbReference type="ARBA" id="ARBA00022676"/>
    </source>
</evidence>
<feature type="domain" description="Glycosyl transferase family 1" evidence="3">
    <location>
        <begin position="171"/>
        <end position="308"/>
    </location>
</feature>
<dbReference type="PANTHER" id="PTHR12526:SF635">
    <property type="entry name" value="GLYCOSYL TRANSFERASE GROUP 1"/>
    <property type="match status" value="1"/>
</dbReference>
<gene>
    <name evidence="5" type="ORF">GCM10011609_08650</name>
</gene>
<dbReference type="Gene3D" id="3.40.50.2000">
    <property type="entry name" value="Glycogen Phosphorylase B"/>
    <property type="match status" value="2"/>
</dbReference>
<proteinExistence type="predicted"/>
<dbReference type="InterPro" id="IPR028098">
    <property type="entry name" value="Glyco_trans_4-like_N"/>
</dbReference>
<accession>A0ABQ2HC66</accession>
<keyword evidence="1" id="KW-0328">Glycosyltransferase</keyword>
<organism evidence="5 6">
    <name type="scientific">Lentzea pudingi</name>
    <dbReference type="NCBI Taxonomy" id="1789439"/>
    <lineage>
        <taxon>Bacteria</taxon>
        <taxon>Bacillati</taxon>
        <taxon>Actinomycetota</taxon>
        <taxon>Actinomycetes</taxon>
        <taxon>Pseudonocardiales</taxon>
        <taxon>Pseudonocardiaceae</taxon>
        <taxon>Lentzea</taxon>
    </lineage>
</organism>
<dbReference type="Pfam" id="PF13439">
    <property type="entry name" value="Glyco_transf_4"/>
    <property type="match status" value="1"/>
</dbReference>
<dbReference type="EMBL" id="BMNC01000001">
    <property type="protein sequence ID" value="GGM75012.1"/>
    <property type="molecule type" value="Genomic_DNA"/>
</dbReference>
<evidence type="ECO:0000259" key="3">
    <source>
        <dbReference type="Pfam" id="PF00534"/>
    </source>
</evidence>
<dbReference type="GO" id="GO:0016740">
    <property type="term" value="F:transferase activity"/>
    <property type="evidence" value="ECO:0007669"/>
    <property type="project" value="UniProtKB-KW"/>
</dbReference>
<evidence type="ECO:0000256" key="2">
    <source>
        <dbReference type="ARBA" id="ARBA00022679"/>
    </source>
</evidence>
<comment type="caution">
    <text evidence="5">The sequence shown here is derived from an EMBL/GenBank/DDBJ whole genome shotgun (WGS) entry which is preliminary data.</text>
</comment>
<feature type="domain" description="Glycosyltransferase subfamily 4-like N-terminal" evidence="4">
    <location>
        <begin position="17"/>
        <end position="148"/>
    </location>
</feature>
<dbReference type="Proteomes" id="UP000597656">
    <property type="component" value="Unassembled WGS sequence"/>
</dbReference>
<evidence type="ECO:0000313" key="6">
    <source>
        <dbReference type="Proteomes" id="UP000597656"/>
    </source>
</evidence>
<reference evidence="6" key="1">
    <citation type="journal article" date="2019" name="Int. J. Syst. Evol. Microbiol.">
        <title>The Global Catalogue of Microorganisms (GCM) 10K type strain sequencing project: providing services to taxonomists for standard genome sequencing and annotation.</title>
        <authorList>
            <consortium name="The Broad Institute Genomics Platform"/>
            <consortium name="The Broad Institute Genome Sequencing Center for Infectious Disease"/>
            <person name="Wu L."/>
            <person name="Ma J."/>
        </authorList>
    </citation>
    <scope>NUCLEOTIDE SEQUENCE [LARGE SCALE GENOMIC DNA]</scope>
    <source>
        <strain evidence="6">CGMCC 4.7319</strain>
    </source>
</reference>
<evidence type="ECO:0000259" key="4">
    <source>
        <dbReference type="Pfam" id="PF13439"/>
    </source>
</evidence>
<dbReference type="PANTHER" id="PTHR12526">
    <property type="entry name" value="GLYCOSYLTRANSFERASE"/>
    <property type="match status" value="1"/>
</dbReference>
<protein>
    <submittedName>
        <fullName evidence="5">Glycosyl transferase</fullName>
    </submittedName>
</protein>
<evidence type="ECO:0000313" key="5">
    <source>
        <dbReference type="EMBL" id="GGM75012.1"/>
    </source>
</evidence>